<organism evidence="1 2">
    <name type="scientific">Ixodes persulcatus</name>
    <name type="common">Taiga tick</name>
    <dbReference type="NCBI Taxonomy" id="34615"/>
    <lineage>
        <taxon>Eukaryota</taxon>
        <taxon>Metazoa</taxon>
        <taxon>Ecdysozoa</taxon>
        <taxon>Arthropoda</taxon>
        <taxon>Chelicerata</taxon>
        <taxon>Arachnida</taxon>
        <taxon>Acari</taxon>
        <taxon>Parasitiformes</taxon>
        <taxon>Ixodida</taxon>
        <taxon>Ixodoidea</taxon>
        <taxon>Ixodidae</taxon>
        <taxon>Ixodinae</taxon>
        <taxon>Ixodes</taxon>
    </lineage>
</organism>
<sequence>EQTLSNSHDQHVELLLSTAFSAGIEQVVTENTRISDKGGSILDLSDHKLVFLPCSVPYRKNKHDVNKVVFKDYLHSEDVSVIDYLERSLDEFAKHGNINELWNSFKTIIAYCEDNFIPTRTKNKKKAKP</sequence>
<reference evidence="1 2" key="1">
    <citation type="journal article" date="2020" name="Cell">
        <title>Large-Scale Comparative Analyses of Tick Genomes Elucidate Their Genetic Diversity and Vector Capacities.</title>
        <authorList>
            <consortium name="Tick Genome and Microbiome Consortium (TIGMIC)"/>
            <person name="Jia N."/>
            <person name="Wang J."/>
            <person name="Shi W."/>
            <person name="Du L."/>
            <person name="Sun Y."/>
            <person name="Zhan W."/>
            <person name="Jiang J.F."/>
            <person name="Wang Q."/>
            <person name="Zhang B."/>
            <person name="Ji P."/>
            <person name="Bell-Sakyi L."/>
            <person name="Cui X.M."/>
            <person name="Yuan T.T."/>
            <person name="Jiang B.G."/>
            <person name="Yang W.F."/>
            <person name="Lam T.T."/>
            <person name="Chang Q.C."/>
            <person name="Ding S.J."/>
            <person name="Wang X.J."/>
            <person name="Zhu J.G."/>
            <person name="Ruan X.D."/>
            <person name="Zhao L."/>
            <person name="Wei J.T."/>
            <person name="Ye R.Z."/>
            <person name="Que T.C."/>
            <person name="Du C.H."/>
            <person name="Zhou Y.H."/>
            <person name="Cheng J.X."/>
            <person name="Dai P.F."/>
            <person name="Guo W.B."/>
            <person name="Han X.H."/>
            <person name="Huang E.J."/>
            <person name="Li L.F."/>
            <person name="Wei W."/>
            <person name="Gao Y.C."/>
            <person name="Liu J.Z."/>
            <person name="Shao H.Z."/>
            <person name="Wang X."/>
            <person name="Wang C.C."/>
            <person name="Yang T.C."/>
            <person name="Huo Q.B."/>
            <person name="Li W."/>
            <person name="Chen H.Y."/>
            <person name="Chen S.E."/>
            <person name="Zhou L.G."/>
            <person name="Ni X.B."/>
            <person name="Tian J.H."/>
            <person name="Sheng Y."/>
            <person name="Liu T."/>
            <person name="Pan Y.S."/>
            <person name="Xia L.Y."/>
            <person name="Li J."/>
            <person name="Zhao F."/>
            <person name="Cao W.C."/>
        </authorList>
    </citation>
    <scope>NUCLEOTIDE SEQUENCE [LARGE SCALE GENOMIC DNA]</scope>
    <source>
        <strain evidence="1">Iper-2018</strain>
    </source>
</reference>
<gene>
    <name evidence="1" type="ORF">HPB47_016692</name>
</gene>
<name>A0AC60QQD3_IXOPE</name>
<feature type="non-terminal residue" evidence="1">
    <location>
        <position position="129"/>
    </location>
</feature>
<feature type="non-terminal residue" evidence="1">
    <location>
        <position position="1"/>
    </location>
</feature>
<proteinExistence type="predicted"/>
<keyword evidence="2" id="KW-1185">Reference proteome</keyword>
<protein>
    <submittedName>
        <fullName evidence="1">Uncharacterized protein</fullName>
    </submittedName>
</protein>
<evidence type="ECO:0000313" key="2">
    <source>
        <dbReference type="Proteomes" id="UP000805193"/>
    </source>
</evidence>
<dbReference type="EMBL" id="JABSTQ010005447">
    <property type="protein sequence ID" value="KAG0439289.1"/>
    <property type="molecule type" value="Genomic_DNA"/>
</dbReference>
<evidence type="ECO:0000313" key="1">
    <source>
        <dbReference type="EMBL" id="KAG0439289.1"/>
    </source>
</evidence>
<dbReference type="Proteomes" id="UP000805193">
    <property type="component" value="Unassembled WGS sequence"/>
</dbReference>
<accession>A0AC60QQD3</accession>
<comment type="caution">
    <text evidence="1">The sequence shown here is derived from an EMBL/GenBank/DDBJ whole genome shotgun (WGS) entry which is preliminary data.</text>
</comment>